<reference evidence="1" key="1">
    <citation type="submission" date="2023-10" db="EMBL/GenBank/DDBJ databases">
        <title>Surveillance and assessment of the effects of hospital wastewater treatment on clearance of pathogenic bacterial and antimicrobial resistance genes.</title>
        <authorList>
            <person name="Wu Y."/>
        </authorList>
    </citation>
    <scope>NUCLEOTIDE SEQUENCE</scope>
    <source>
        <strain evidence="1">23-M-SY-8</strain>
    </source>
</reference>
<protein>
    <submittedName>
        <fullName evidence="1">N-acetyltransferase</fullName>
    </submittedName>
</protein>
<dbReference type="RefSeq" id="WP_135690058.1">
    <property type="nucleotide sequence ID" value="NZ_JAWHXQ010000001.1"/>
</dbReference>
<name>A0AAE4MLE3_9ENTR</name>
<dbReference type="Proteomes" id="UP001187239">
    <property type="component" value="Unassembled WGS sequence"/>
</dbReference>
<comment type="caution">
    <text evidence="1">The sequence shown here is derived from an EMBL/GenBank/DDBJ whole genome shotgun (WGS) entry which is preliminary data.</text>
</comment>
<proteinExistence type="predicted"/>
<accession>A0AAE4MLE3</accession>
<sequence length="356" mass="41078">MENLKYIPFNQVNFSDAFFDSLKADYSHGFVEWFNAKCNTNDHAYVLFNENDSIDGFLYLKTEEGVVDDVRPNIPAGKHLKVGTFKFNTKGTLRGQRFLKKIFDHALSNNVDNVYVTAFEKHDYLIRLFKIYGFIDVGVKESQNGVERVLVKEMNREALTGDILSDYPFINDRSGENKYLLSIYPVFHTRLFPDSKLITESPDVVADVSYANSIRKVYICGMSEVALMKPNDIIVIYRTSDNQGPAYYRSVATSLCVVEKVRDIHSFVTEKEFIDYCSRYSVFTESELKSFYKTKKYPYIISFTYNLALPKRLNRAKLISDVGLNPRDYWGVMKLTNEQFDSIVKLGEVNESIIIN</sequence>
<evidence type="ECO:0000313" key="2">
    <source>
        <dbReference type="Proteomes" id="UP001187239"/>
    </source>
</evidence>
<evidence type="ECO:0000313" key="1">
    <source>
        <dbReference type="EMBL" id="MDV0609064.1"/>
    </source>
</evidence>
<dbReference type="Gene3D" id="3.40.630.30">
    <property type="match status" value="1"/>
</dbReference>
<dbReference type="EMBL" id="JAWHXQ010000001">
    <property type="protein sequence ID" value="MDV0609064.1"/>
    <property type="molecule type" value="Genomic_DNA"/>
</dbReference>
<gene>
    <name evidence="1" type="ORF">RZO73_00670</name>
</gene>
<dbReference type="AlphaFoldDB" id="A0AAE4MLE3"/>
<organism evidence="1 2">
    <name type="scientific">Klebsiella quasipneumoniae subsp. similipneumoniae</name>
    <dbReference type="NCBI Taxonomy" id="1463164"/>
    <lineage>
        <taxon>Bacteria</taxon>
        <taxon>Pseudomonadati</taxon>
        <taxon>Pseudomonadota</taxon>
        <taxon>Gammaproteobacteria</taxon>
        <taxon>Enterobacterales</taxon>
        <taxon>Enterobacteriaceae</taxon>
        <taxon>Klebsiella/Raoultella group</taxon>
        <taxon>Klebsiella</taxon>
        <taxon>Klebsiella pneumoniae complex</taxon>
    </lineage>
</organism>